<protein>
    <submittedName>
        <fullName evidence="1">Uncharacterized protein</fullName>
    </submittedName>
</protein>
<gene>
    <name evidence="1" type="ORF">NLJ89_g2731</name>
</gene>
<dbReference type="AlphaFoldDB" id="A0A9W8K6Y7"/>
<comment type="caution">
    <text evidence="1">The sequence shown here is derived from an EMBL/GenBank/DDBJ whole genome shotgun (WGS) entry which is preliminary data.</text>
</comment>
<dbReference type="OrthoDB" id="2588098at2759"/>
<evidence type="ECO:0000313" key="2">
    <source>
        <dbReference type="Proteomes" id="UP001148786"/>
    </source>
</evidence>
<proteinExistence type="predicted"/>
<organism evidence="1 2">
    <name type="scientific">Agrocybe chaxingu</name>
    <dbReference type="NCBI Taxonomy" id="84603"/>
    <lineage>
        <taxon>Eukaryota</taxon>
        <taxon>Fungi</taxon>
        <taxon>Dikarya</taxon>
        <taxon>Basidiomycota</taxon>
        <taxon>Agaricomycotina</taxon>
        <taxon>Agaricomycetes</taxon>
        <taxon>Agaricomycetidae</taxon>
        <taxon>Agaricales</taxon>
        <taxon>Agaricineae</taxon>
        <taxon>Strophariaceae</taxon>
        <taxon>Agrocybe</taxon>
    </lineage>
</organism>
<accession>A0A9W8K6Y7</accession>
<dbReference type="EMBL" id="JANKHO010000176">
    <property type="protein sequence ID" value="KAJ3513834.1"/>
    <property type="molecule type" value="Genomic_DNA"/>
</dbReference>
<name>A0A9W8K6Y7_9AGAR</name>
<reference evidence="1" key="1">
    <citation type="submission" date="2022-07" db="EMBL/GenBank/DDBJ databases">
        <title>Genome Sequence of Agrocybe chaxingu.</title>
        <authorList>
            <person name="Buettner E."/>
        </authorList>
    </citation>
    <scope>NUCLEOTIDE SEQUENCE</scope>
    <source>
        <strain evidence="1">MP-N11</strain>
    </source>
</reference>
<evidence type="ECO:0000313" key="1">
    <source>
        <dbReference type="EMBL" id="KAJ3513834.1"/>
    </source>
</evidence>
<dbReference type="Proteomes" id="UP001148786">
    <property type="component" value="Unassembled WGS sequence"/>
</dbReference>
<sequence>MGQFWTWINLDKIDQTVGKGMGKFGEVCWDPTDVLLFLRPPPYPMSIEVRSVCAEPEDLDDYYRLRMREMEKRAERLNRVSYSPGSWAGDRIILLGGYAEDYPPSLTHRDIERVLKICEVNDIKVECTTAISPERRAKMTPEQLASEEAKNAVHNVYQKMDEVARPYSWDRDRCDNGRLKIEDYTVFPTKTVWVLRNLTRHVYVRSDGFPDMRRGYKPSSETMEYYYHPDLMKTPGLSQVLYMRCAWSADSVDILYKGNPPLHRGLWASDRFDVVPFEDVAEVLHDEGWEDATRELAKEMYEIYKAQYGWKEYPAWVEEPESDEEA</sequence>
<keyword evidence="2" id="KW-1185">Reference proteome</keyword>